<organism evidence="2 3">
    <name type="scientific">Peribacillus loiseleuriae</name>
    <dbReference type="NCBI Taxonomy" id="1679170"/>
    <lineage>
        <taxon>Bacteria</taxon>
        <taxon>Bacillati</taxon>
        <taxon>Bacillota</taxon>
        <taxon>Bacilli</taxon>
        <taxon>Bacillales</taxon>
        <taxon>Bacillaceae</taxon>
        <taxon>Peribacillus</taxon>
    </lineage>
</organism>
<gene>
    <name evidence="2" type="ORF">AC625_06430</name>
</gene>
<dbReference type="Proteomes" id="UP000037146">
    <property type="component" value="Unassembled WGS sequence"/>
</dbReference>
<dbReference type="PATRIC" id="fig|1679170.3.peg.1381"/>
<sequence length="280" mass="32133">MNQLQIISDNGQLLVDSREVAEMVGREHKEILAMIEGQKHKDGRVKHIGFLPTISESGLFPPSEFFIESSFKVSGNNKSYKCYLLTRKGCDMVANKMTGEKGVLFTASYVTQFEKMEQELKERSFQLPTTYKEALLQLVEQVEAREQLEVKTLMLEQQVAEYEPKITYLDTILNSADSVTISQIAEDYGMSAQKFNKLLHENGIQHKINGQWLLYTKHKGEGYTKSKTADVTRKDGTKKIVMNTQWTQKGRLFIYETLKNKGIYPMMDIEVDRKLRLVGL</sequence>
<comment type="caution">
    <text evidence="2">The sequence shown here is derived from an EMBL/GenBank/DDBJ whole genome shotgun (WGS) entry which is preliminary data.</text>
</comment>
<name>A0A0K9GSE2_9BACI</name>
<dbReference type="GO" id="GO:0003677">
    <property type="term" value="F:DNA binding"/>
    <property type="evidence" value="ECO:0007669"/>
    <property type="project" value="InterPro"/>
</dbReference>
<evidence type="ECO:0000313" key="3">
    <source>
        <dbReference type="Proteomes" id="UP000037146"/>
    </source>
</evidence>
<keyword evidence="3" id="KW-1185">Reference proteome</keyword>
<dbReference type="InterPro" id="IPR014054">
    <property type="entry name" value="Phage_regulatory_Rha"/>
</dbReference>
<accession>A0A0K9GSE2</accession>
<feature type="domain" description="Antirepressor protein C-terminal" evidence="1">
    <location>
        <begin position="156"/>
        <end position="260"/>
    </location>
</feature>
<dbReference type="EMBL" id="LFZW01000001">
    <property type="protein sequence ID" value="KMY49202.1"/>
    <property type="molecule type" value="Genomic_DNA"/>
</dbReference>
<evidence type="ECO:0000259" key="1">
    <source>
        <dbReference type="Pfam" id="PF03374"/>
    </source>
</evidence>
<evidence type="ECO:0000313" key="2">
    <source>
        <dbReference type="EMBL" id="KMY49202.1"/>
    </source>
</evidence>
<proteinExistence type="predicted"/>
<protein>
    <recommendedName>
        <fullName evidence="1">Antirepressor protein C-terminal domain-containing protein</fullName>
    </recommendedName>
</protein>
<dbReference type="OrthoDB" id="9812611at2"/>
<dbReference type="Pfam" id="PF03374">
    <property type="entry name" value="ANT"/>
    <property type="match status" value="1"/>
</dbReference>
<dbReference type="Pfam" id="PF09669">
    <property type="entry name" value="Phage_pRha"/>
    <property type="match status" value="1"/>
</dbReference>
<dbReference type="STRING" id="1679170.AC625_06430"/>
<dbReference type="AlphaFoldDB" id="A0A0K9GSE2"/>
<dbReference type="InterPro" id="IPR005039">
    <property type="entry name" value="Ant_C"/>
</dbReference>
<reference evidence="3" key="1">
    <citation type="submission" date="2015-07" db="EMBL/GenBank/DDBJ databases">
        <title>Genome sequencing project for genomic taxonomy and phylogenomics of Bacillus-like bacteria.</title>
        <authorList>
            <person name="Liu B."/>
            <person name="Wang J."/>
            <person name="Zhu Y."/>
            <person name="Liu G."/>
            <person name="Chen Q."/>
            <person name="Chen Z."/>
            <person name="Lan J."/>
            <person name="Che J."/>
            <person name="Ge C."/>
            <person name="Shi H."/>
            <person name="Pan Z."/>
            <person name="Liu X."/>
        </authorList>
    </citation>
    <scope>NUCLEOTIDE SEQUENCE [LARGE SCALE GENOMIC DNA]</scope>
    <source>
        <strain evidence="3">FJAT-27997</strain>
    </source>
</reference>
<dbReference type="RefSeq" id="WP_082190963.1">
    <property type="nucleotide sequence ID" value="NZ_LFZW01000001.1"/>
</dbReference>